<evidence type="ECO:0000313" key="2">
    <source>
        <dbReference type="EMBL" id="BCQ34928.1"/>
    </source>
</evidence>
<dbReference type="EMBL" id="AP024329">
    <property type="protein sequence ID" value="BCQ34928.1"/>
    <property type="molecule type" value="Genomic_DNA"/>
</dbReference>
<reference evidence="2 3" key="1">
    <citation type="submission" date="2021-01" db="EMBL/GenBank/DDBJ databases">
        <title>Complete genome sequence of Erwinia rhapontici MAFF 311153.</title>
        <authorList>
            <person name="Morohoshi T."/>
            <person name="Someya N."/>
        </authorList>
    </citation>
    <scope>NUCLEOTIDE SEQUENCE [LARGE SCALE GENOMIC DNA]</scope>
    <source>
        <strain evidence="2 3">MAFF 311153</strain>
    </source>
</reference>
<organism evidence="2 3">
    <name type="scientific">Erwinia rhapontici</name>
    <name type="common">Pectobacterium rhapontici</name>
    <dbReference type="NCBI Taxonomy" id="55212"/>
    <lineage>
        <taxon>Bacteria</taxon>
        <taxon>Pseudomonadati</taxon>
        <taxon>Pseudomonadota</taxon>
        <taxon>Gammaproteobacteria</taxon>
        <taxon>Enterobacterales</taxon>
        <taxon>Erwiniaceae</taxon>
        <taxon>Erwinia</taxon>
    </lineage>
</organism>
<dbReference type="Pfam" id="PF00419">
    <property type="entry name" value="Fimbrial"/>
    <property type="match status" value="1"/>
</dbReference>
<name>A0ABM7N0H6_ERWRD</name>
<feature type="domain" description="Fimbrial-type adhesion" evidence="1">
    <location>
        <begin position="34"/>
        <end position="152"/>
    </location>
</feature>
<dbReference type="SUPFAM" id="SSF49401">
    <property type="entry name" value="Bacterial adhesins"/>
    <property type="match status" value="1"/>
</dbReference>
<dbReference type="PANTHER" id="PTHR33420">
    <property type="entry name" value="FIMBRIAL SUBUNIT ELFA-RELATED"/>
    <property type="match status" value="1"/>
</dbReference>
<proteinExistence type="predicted"/>
<dbReference type="InterPro" id="IPR008966">
    <property type="entry name" value="Adhesion_dom_sf"/>
</dbReference>
<dbReference type="Proteomes" id="UP000677515">
    <property type="component" value="Chromosome"/>
</dbReference>
<dbReference type="InterPro" id="IPR000259">
    <property type="entry name" value="Adhesion_dom_fimbrial"/>
</dbReference>
<dbReference type="InterPro" id="IPR050263">
    <property type="entry name" value="Bact_Fimbrial_Adh_Pro"/>
</dbReference>
<keyword evidence="3" id="KW-1185">Reference proteome</keyword>
<evidence type="ECO:0000313" key="3">
    <source>
        <dbReference type="Proteomes" id="UP000677515"/>
    </source>
</evidence>
<dbReference type="Gene3D" id="2.60.40.1090">
    <property type="entry name" value="Fimbrial-type adhesion domain"/>
    <property type="match status" value="1"/>
</dbReference>
<evidence type="ECO:0000259" key="1">
    <source>
        <dbReference type="Pfam" id="PF00419"/>
    </source>
</evidence>
<dbReference type="RefSeq" id="WP_212814309.1">
    <property type="nucleotide sequence ID" value="NZ_AP024329.1"/>
</dbReference>
<protein>
    <submittedName>
        <fullName evidence="2">Fimbrial protein</fullName>
    </submittedName>
</protein>
<dbReference type="InterPro" id="IPR036937">
    <property type="entry name" value="Adhesion_dom_fimbrial_sf"/>
</dbReference>
<dbReference type="PANTHER" id="PTHR33420:SF11">
    <property type="entry name" value="FIMBRIAL-LIKE PROTEIN"/>
    <property type="match status" value="1"/>
</dbReference>
<sequence length="153" mass="16328">MSNGMVNFKAKVISGSMILPLVRRAIESAEPGRPDINVDMGQVSESLFTMVDETASGVIFEIRFNNPDAQKVSITFNGVASDVIDGVIGTTNPTVGVQLQDDDGNIVPINEARDYPVYPGPNVIRFTSSLIATHVPVMAGPLVANAVFTLAYM</sequence>
<gene>
    <name evidence="2" type="ORF">ERHA53_22710</name>
</gene>
<accession>A0ABM7N0H6</accession>